<feature type="non-terminal residue" evidence="1">
    <location>
        <position position="1"/>
    </location>
</feature>
<organism evidence="1 2">
    <name type="scientific">Vibrio harveyi</name>
    <name type="common">Beneckea harveyi</name>
    <dbReference type="NCBI Taxonomy" id="669"/>
    <lineage>
        <taxon>Bacteria</taxon>
        <taxon>Pseudomonadati</taxon>
        <taxon>Pseudomonadota</taxon>
        <taxon>Gammaproteobacteria</taxon>
        <taxon>Vibrionales</taxon>
        <taxon>Vibrionaceae</taxon>
        <taxon>Vibrio</taxon>
    </lineage>
</organism>
<accession>A0A454CSI0</accession>
<dbReference type="Proteomes" id="UP000008367">
    <property type="component" value="Unassembled WGS sequence"/>
</dbReference>
<comment type="caution">
    <text evidence="1">The sequence shown here is derived from an EMBL/GenBank/DDBJ whole genome shotgun (WGS) entry which is preliminary data.</text>
</comment>
<sequence>VRLGIYFQQTLK</sequence>
<reference evidence="1 2" key="1">
    <citation type="submission" date="2012-10" db="EMBL/GenBank/DDBJ databases">
        <title>Genome sequence of Vibrio Cholerae HENC-02.</title>
        <authorList>
            <person name="Eppinger M."/>
            <person name="Hasan N.A."/>
            <person name="Sengamalay N."/>
            <person name="Hine E."/>
            <person name="Su Q."/>
            <person name="Daugherty S.C."/>
            <person name="Young S."/>
            <person name="Sadzewicz L."/>
            <person name="Tallon L."/>
            <person name="Cebula T.A."/>
            <person name="Ravel J."/>
            <person name="Colwell R.R."/>
        </authorList>
    </citation>
    <scope>NUCLEOTIDE SEQUENCE [LARGE SCALE GENOMIC DNA]</scope>
    <source>
        <strain evidence="1 2">HENC-02</strain>
    </source>
</reference>
<dbReference type="EMBL" id="AJSR01002123">
    <property type="protein sequence ID" value="EKM29369.1"/>
    <property type="molecule type" value="Genomic_DNA"/>
</dbReference>
<name>A0A454CSI0_VIBHA</name>
<proteinExistence type="predicted"/>
<protein>
    <submittedName>
        <fullName evidence="1">Uncharacterized protein</fullName>
    </submittedName>
</protein>
<evidence type="ECO:0000313" key="1">
    <source>
        <dbReference type="EMBL" id="EKM29369.1"/>
    </source>
</evidence>
<gene>
    <name evidence="1" type="ORF">VCHENC02_4814B</name>
</gene>
<evidence type="ECO:0000313" key="2">
    <source>
        <dbReference type="Proteomes" id="UP000008367"/>
    </source>
</evidence>